<dbReference type="PANTHER" id="PTHR28251:SF1">
    <property type="entry name" value="V-TYPE ATPASE ASSEMBLY FACTOR PKR1"/>
    <property type="match status" value="1"/>
</dbReference>
<keyword evidence="2" id="KW-0812">Transmembrane</keyword>
<feature type="transmembrane region" description="Helical" evidence="2">
    <location>
        <begin position="21"/>
        <end position="42"/>
    </location>
</feature>
<evidence type="ECO:0000313" key="4">
    <source>
        <dbReference type="Proteomes" id="UP000053890"/>
    </source>
</evidence>
<feature type="region of interest" description="Disordered" evidence="1">
    <location>
        <begin position="83"/>
        <end position="107"/>
    </location>
</feature>
<keyword evidence="4" id="KW-1185">Reference proteome</keyword>
<dbReference type="AlphaFoldDB" id="A0A194SFJ3"/>
<dbReference type="RefSeq" id="XP_018274405.1">
    <property type="nucleotide sequence ID" value="XM_018413790.1"/>
</dbReference>
<organism evidence="3 4">
    <name type="scientific">Rhodotorula graminis (strain WP1)</name>
    <dbReference type="NCBI Taxonomy" id="578459"/>
    <lineage>
        <taxon>Eukaryota</taxon>
        <taxon>Fungi</taxon>
        <taxon>Dikarya</taxon>
        <taxon>Basidiomycota</taxon>
        <taxon>Pucciniomycotina</taxon>
        <taxon>Microbotryomycetes</taxon>
        <taxon>Sporidiobolales</taxon>
        <taxon>Sporidiobolaceae</taxon>
        <taxon>Rhodotorula</taxon>
    </lineage>
</organism>
<keyword evidence="2" id="KW-1133">Transmembrane helix</keyword>
<evidence type="ECO:0000313" key="3">
    <source>
        <dbReference type="EMBL" id="KPV78356.1"/>
    </source>
</evidence>
<evidence type="ECO:0000256" key="1">
    <source>
        <dbReference type="SAM" id="MobiDB-lite"/>
    </source>
</evidence>
<proteinExistence type="predicted"/>
<keyword evidence="2" id="KW-0472">Membrane</keyword>
<name>A0A194SFJ3_RHOGW</name>
<dbReference type="PANTHER" id="PTHR28251">
    <property type="entry name" value="V-TYPE ATPASE ASSEMBLY FACTOR PKR1"/>
    <property type="match status" value="1"/>
</dbReference>
<dbReference type="GO" id="GO:0070072">
    <property type="term" value="P:vacuolar proton-transporting V-type ATPase complex assembly"/>
    <property type="evidence" value="ECO:0007669"/>
    <property type="project" value="InterPro"/>
</dbReference>
<dbReference type="GeneID" id="28974239"/>
<dbReference type="EMBL" id="KQ474073">
    <property type="protein sequence ID" value="KPV78356.1"/>
    <property type="molecule type" value="Genomic_DNA"/>
</dbReference>
<feature type="transmembrane region" description="Helical" evidence="2">
    <location>
        <begin position="48"/>
        <end position="68"/>
    </location>
</feature>
<sequence length="107" mass="11328">MSSTLRDIVASIFEPGTNQGLLRAMNASFYALFATLAALLVATRGNGHVVALLTLSVALWASIKWFLAQIADAEAAQREERLAKERAEVAQGGDAARPVGGKEGKTE</sequence>
<reference evidence="3 4" key="1">
    <citation type="journal article" date="2015" name="Front. Microbiol.">
        <title>Genome sequence of the plant growth promoting endophytic yeast Rhodotorula graminis WP1.</title>
        <authorList>
            <person name="Firrincieli A."/>
            <person name="Otillar R."/>
            <person name="Salamov A."/>
            <person name="Schmutz J."/>
            <person name="Khan Z."/>
            <person name="Redman R.S."/>
            <person name="Fleck N.D."/>
            <person name="Lindquist E."/>
            <person name="Grigoriev I.V."/>
            <person name="Doty S.L."/>
        </authorList>
    </citation>
    <scope>NUCLEOTIDE SEQUENCE [LARGE SCALE GENOMIC DNA]</scope>
    <source>
        <strain evidence="3 4">WP1</strain>
    </source>
</reference>
<dbReference type="Proteomes" id="UP000053890">
    <property type="component" value="Unassembled WGS sequence"/>
</dbReference>
<dbReference type="OrthoDB" id="9626941at2759"/>
<dbReference type="InterPro" id="IPR013945">
    <property type="entry name" value="Pkr1"/>
</dbReference>
<dbReference type="GO" id="GO:0005789">
    <property type="term" value="C:endoplasmic reticulum membrane"/>
    <property type="evidence" value="ECO:0007669"/>
    <property type="project" value="TreeGrafter"/>
</dbReference>
<protein>
    <submittedName>
        <fullName evidence="3">Uncharacterized protein</fullName>
    </submittedName>
</protein>
<evidence type="ECO:0000256" key="2">
    <source>
        <dbReference type="SAM" id="Phobius"/>
    </source>
</evidence>
<dbReference type="OMA" id="SIMTPGY"/>
<accession>A0A194SFJ3</accession>
<gene>
    <name evidence="3" type="ORF">RHOBADRAFT_40902</name>
</gene>
<dbReference type="Pfam" id="PF08636">
    <property type="entry name" value="Pkr1"/>
    <property type="match status" value="1"/>
</dbReference>